<dbReference type="InterPro" id="IPR015943">
    <property type="entry name" value="WD40/YVTN_repeat-like_dom_sf"/>
</dbReference>
<reference evidence="1 2" key="1">
    <citation type="submission" date="2024-05" db="EMBL/GenBank/DDBJ databases">
        <title>A draft genome resource for the thread blight pathogen Marasmius tenuissimus strain MS-2.</title>
        <authorList>
            <person name="Yulfo-Soto G.E."/>
            <person name="Baruah I.K."/>
            <person name="Amoako-Attah I."/>
            <person name="Bukari Y."/>
            <person name="Meinhardt L.W."/>
            <person name="Bailey B.A."/>
            <person name="Cohen S.P."/>
        </authorList>
    </citation>
    <scope>NUCLEOTIDE SEQUENCE [LARGE SCALE GENOMIC DNA]</scope>
    <source>
        <strain evidence="1 2">MS-2</strain>
    </source>
</reference>
<organism evidence="1 2">
    <name type="scientific">Marasmius tenuissimus</name>
    <dbReference type="NCBI Taxonomy" id="585030"/>
    <lineage>
        <taxon>Eukaryota</taxon>
        <taxon>Fungi</taxon>
        <taxon>Dikarya</taxon>
        <taxon>Basidiomycota</taxon>
        <taxon>Agaricomycotina</taxon>
        <taxon>Agaricomycetes</taxon>
        <taxon>Agaricomycetidae</taxon>
        <taxon>Agaricales</taxon>
        <taxon>Marasmiineae</taxon>
        <taxon>Marasmiaceae</taxon>
        <taxon>Marasmius</taxon>
    </lineage>
</organism>
<keyword evidence="2" id="KW-1185">Reference proteome</keyword>
<gene>
    <name evidence="1" type="ORF">AAF712_016807</name>
</gene>
<dbReference type="InterPro" id="IPR036322">
    <property type="entry name" value="WD40_repeat_dom_sf"/>
</dbReference>
<feature type="non-terminal residue" evidence="1">
    <location>
        <position position="1"/>
    </location>
</feature>
<proteinExistence type="predicted"/>
<comment type="caution">
    <text evidence="1">The sequence shown here is derived from an EMBL/GenBank/DDBJ whole genome shotgun (WGS) entry which is preliminary data.</text>
</comment>
<dbReference type="Gene3D" id="2.130.10.10">
    <property type="entry name" value="YVTN repeat-like/Quinoprotein amine dehydrogenase"/>
    <property type="match status" value="1"/>
</dbReference>
<dbReference type="SUPFAM" id="SSF50978">
    <property type="entry name" value="WD40 repeat-like"/>
    <property type="match status" value="1"/>
</dbReference>
<protein>
    <submittedName>
        <fullName evidence="1">Uncharacterized protein</fullName>
    </submittedName>
</protein>
<name>A0ABR2Z5S1_9AGAR</name>
<dbReference type="EMBL" id="JBBXMP010001265">
    <property type="protein sequence ID" value="KAL0056588.1"/>
    <property type="molecule type" value="Genomic_DNA"/>
</dbReference>
<accession>A0ABR2Z5S1</accession>
<feature type="non-terminal residue" evidence="1">
    <location>
        <position position="103"/>
    </location>
</feature>
<sequence>GNACFSDPPDNLLIHNLASGDFDIYDFPALSKRRTLGGATHVPIVKQAVFAKRNRVAACSSDDGNVYVYDVRSGILLQRLNQCEHQYYDFFRGSDRISIQTVT</sequence>
<evidence type="ECO:0000313" key="2">
    <source>
        <dbReference type="Proteomes" id="UP001437256"/>
    </source>
</evidence>
<evidence type="ECO:0000313" key="1">
    <source>
        <dbReference type="EMBL" id="KAL0056588.1"/>
    </source>
</evidence>
<dbReference type="Proteomes" id="UP001437256">
    <property type="component" value="Unassembled WGS sequence"/>
</dbReference>